<feature type="transmembrane region" description="Helical" evidence="3">
    <location>
        <begin position="96"/>
        <end position="117"/>
    </location>
</feature>
<evidence type="ECO:0000256" key="3">
    <source>
        <dbReference type="SAM" id="Phobius"/>
    </source>
</evidence>
<dbReference type="InterPro" id="IPR029787">
    <property type="entry name" value="Nucleotide_cyclase"/>
</dbReference>
<reference evidence="6" key="1">
    <citation type="submission" date="2023-07" db="EMBL/GenBank/DDBJ databases">
        <title>Molecular identification of indigenous halophilic bacteria isolated from red sea cost, biodegradation of synthetic dyes and assessment of degraded metabolite toxicity.</title>
        <authorList>
            <person name="Chaieb K."/>
            <person name="Altayb H.N."/>
        </authorList>
    </citation>
    <scope>NUCLEOTIDE SEQUENCE [LARGE SCALE GENOMIC DNA]</scope>
    <source>
        <strain evidence="6">K20</strain>
    </source>
</reference>
<evidence type="ECO:0000256" key="2">
    <source>
        <dbReference type="ARBA" id="ARBA00034247"/>
    </source>
</evidence>
<keyword evidence="6" id="KW-1185">Reference proteome</keyword>
<dbReference type="NCBIfam" id="TIGR00254">
    <property type="entry name" value="GGDEF"/>
    <property type="match status" value="1"/>
</dbReference>
<evidence type="ECO:0000256" key="1">
    <source>
        <dbReference type="ARBA" id="ARBA00012528"/>
    </source>
</evidence>
<feature type="transmembrane region" description="Helical" evidence="3">
    <location>
        <begin position="12"/>
        <end position="33"/>
    </location>
</feature>
<sequence>MNSVIQVMQANLGFAIYMPYVLLCCAFLIAYFFRQGRIAMISVALLASYWLIQHTLSEPADQHLSLIKLSLFALLLPVACWQIYLFKNETIWHPGFLAFLLSLGLIIGWASLLISDFDNVIMTYFIEFLSSTQVTSSPLPIILAAYIAILTLYAGILVYSHNRLSDVVIYSTLLVVGSAFTRFDVPFISSTMFSLIAVLMMIYLISTSYKMAFTDTLTQLPARQALEIDLRQLGKKYTLAMVDIDHFKSFNDTYGHDAGDDVLRLIASRLALIKGNGRVYRYGGEEFLILFKGKETEQCSPLLEQVRNDIAGYPLVLRNYTKRPSDNTQGRQYRHSRYKQDCLSLTVSIGISDSLQGDSVTEILDNADKALYSAKSSGRNCIKHYSPQ</sequence>
<organism evidence="5 6">
    <name type="scientific">Vibrio tritonius</name>
    <dbReference type="NCBI Taxonomy" id="1435069"/>
    <lineage>
        <taxon>Bacteria</taxon>
        <taxon>Pseudomonadati</taxon>
        <taxon>Pseudomonadota</taxon>
        <taxon>Gammaproteobacteria</taxon>
        <taxon>Vibrionales</taxon>
        <taxon>Vibrionaceae</taxon>
        <taxon>Vibrio</taxon>
    </lineage>
</organism>
<dbReference type="Pfam" id="PF00990">
    <property type="entry name" value="GGDEF"/>
    <property type="match status" value="1"/>
</dbReference>
<dbReference type="EC" id="2.7.7.65" evidence="1"/>
<dbReference type="InterPro" id="IPR050469">
    <property type="entry name" value="Diguanylate_Cyclase"/>
</dbReference>
<feature type="domain" description="GGDEF" evidence="4">
    <location>
        <begin position="235"/>
        <end position="387"/>
    </location>
</feature>
<keyword evidence="3" id="KW-1133">Transmembrane helix</keyword>
<dbReference type="PROSITE" id="PS50887">
    <property type="entry name" value="GGDEF"/>
    <property type="match status" value="1"/>
</dbReference>
<protein>
    <recommendedName>
        <fullName evidence="1">diguanylate cyclase</fullName>
        <ecNumber evidence="1">2.7.7.65</ecNumber>
    </recommendedName>
</protein>
<comment type="caution">
    <text evidence="5">The sequence shown here is derived from an EMBL/GenBank/DDBJ whole genome shotgun (WGS) entry which is preliminary data.</text>
</comment>
<proteinExistence type="predicted"/>
<dbReference type="Proteomes" id="UP001199044">
    <property type="component" value="Unassembled WGS sequence"/>
</dbReference>
<dbReference type="SUPFAM" id="SSF55073">
    <property type="entry name" value="Nucleotide cyclase"/>
    <property type="match status" value="1"/>
</dbReference>
<comment type="catalytic activity">
    <reaction evidence="2">
        <text>2 GTP = 3',3'-c-di-GMP + 2 diphosphate</text>
        <dbReference type="Rhea" id="RHEA:24898"/>
        <dbReference type="ChEBI" id="CHEBI:33019"/>
        <dbReference type="ChEBI" id="CHEBI:37565"/>
        <dbReference type="ChEBI" id="CHEBI:58805"/>
        <dbReference type="EC" id="2.7.7.65"/>
    </reaction>
</comment>
<feature type="transmembrane region" description="Helical" evidence="3">
    <location>
        <begin position="137"/>
        <end position="157"/>
    </location>
</feature>
<feature type="transmembrane region" description="Helical" evidence="3">
    <location>
        <begin position="38"/>
        <end position="56"/>
    </location>
</feature>
<accession>A0ABS7YP48</accession>
<dbReference type="EMBL" id="JAIWIU010000105">
    <property type="protein sequence ID" value="MCA2017448.1"/>
    <property type="molecule type" value="Genomic_DNA"/>
</dbReference>
<feature type="transmembrane region" description="Helical" evidence="3">
    <location>
        <begin position="187"/>
        <end position="205"/>
    </location>
</feature>
<dbReference type="SMART" id="SM00267">
    <property type="entry name" value="GGDEF"/>
    <property type="match status" value="1"/>
</dbReference>
<dbReference type="InterPro" id="IPR000160">
    <property type="entry name" value="GGDEF_dom"/>
</dbReference>
<keyword evidence="3" id="KW-0472">Membrane</keyword>
<evidence type="ECO:0000313" key="5">
    <source>
        <dbReference type="EMBL" id="MCA2017448.1"/>
    </source>
</evidence>
<keyword evidence="3" id="KW-0812">Transmembrane</keyword>
<dbReference type="InterPro" id="IPR043128">
    <property type="entry name" value="Rev_trsase/Diguanyl_cyclase"/>
</dbReference>
<dbReference type="RefSeq" id="WP_225251179.1">
    <property type="nucleotide sequence ID" value="NZ_JAIWIU010000105.1"/>
</dbReference>
<gene>
    <name evidence="5" type="ORF">LDJ79_15090</name>
</gene>
<evidence type="ECO:0000259" key="4">
    <source>
        <dbReference type="PROSITE" id="PS50887"/>
    </source>
</evidence>
<dbReference type="PANTHER" id="PTHR45138:SF9">
    <property type="entry name" value="DIGUANYLATE CYCLASE DGCM-RELATED"/>
    <property type="match status" value="1"/>
</dbReference>
<keyword evidence="5" id="KW-0548">Nucleotidyltransferase</keyword>
<feature type="transmembrane region" description="Helical" evidence="3">
    <location>
        <begin position="62"/>
        <end position="84"/>
    </location>
</feature>
<evidence type="ECO:0000313" key="6">
    <source>
        <dbReference type="Proteomes" id="UP001199044"/>
    </source>
</evidence>
<name>A0ABS7YP48_9VIBR</name>
<keyword evidence="5" id="KW-0808">Transferase</keyword>
<dbReference type="CDD" id="cd01949">
    <property type="entry name" value="GGDEF"/>
    <property type="match status" value="1"/>
</dbReference>
<dbReference type="GO" id="GO:0052621">
    <property type="term" value="F:diguanylate cyclase activity"/>
    <property type="evidence" value="ECO:0007669"/>
    <property type="project" value="UniProtKB-EC"/>
</dbReference>
<dbReference type="PANTHER" id="PTHR45138">
    <property type="entry name" value="REGULATORY COMPONENTS OF SENSORY TRANSDUCTION SYSTEM"/>
    <property type="match status" value="1"/>
</dbReference>
<dbReference type="Gene3D" id="3.30.70.270">
    <property type="match status" value="1"/>
</dbReference>